<evidence type="ECO:0000313" key="9">
    <source>
        <dbReference type="EMBL" id="CAH0481896.1"/>
    </source>
</evidence>
<dbReference type="Pfam" id="PF00632">
    <property type="entry name" value="HECT"/>
    <property type="match status" value="1"/>
</dbReference>
<evidence type="ECO:0000256" key="2">
    <source>
        <dbReference type="ARBA" id="ARBA00022786"/>
    </source>
</evidence>
<evidence type="ECO:0000256" key="6">
    <source>
        <dbReference type="SAM" id="Coils"/>
    </source>
</evidence>
<comment type="caution">
    <text evidence="9">The sequence shown here is derived from an EMBL/GenBank/DDBJ whole genome shotgun (WGS) entry which is preliminary data.</text>
</comment>
<name>A0AAU9L4J7_9STRA</name>
<dbReference type="EMBL" id="CAKKTJ010000330">
    <property type="protein sequence ID" value="CAH0481896.1"/>
    <property type="molecule type" value="Genomic_DNA"/>
</dbReference>
<dbReference type="SUPFAM" id="SSF57903">
    <property type="entry name" value="FYVE/PHD zinc finger"/>
    <property type="match status" value="1"/>
</dbReference>
<dbReference type="Gene3D" id="3.30.40.10">
    <property type="entry name" value="Zinc/RING finger domain, C3HC4 (zinc finger)"/>
    <property type="match status" value="1"/>
</dbReference>
<protein>
    <recommendedName>
        <fullName evidence="8">HECT domain-containing protein</fullName>
    </recommendedName>
</protein>
<dbReference type="InterPro" id="IPR000569">
    <property type="entry name" value="HECT_dom"/>
</dbReference>
<evidence type="ECO:0000256" key="7">
    <source>
        <dbReference type="SAM" id="MobiDB-lite"/>
    </source>
</evidence>
<dbReference type="InterPro" id="IPR035983">
    <property type="entry name" value="Hect_E3_ubiquitin_ligase"/>
</dbReference>
<dbReference type="SMART" id="SM00248">
    <property type="entry name" value="ANK"/>
    <property type="match status" value="4"/>
</dbReference>
<feature type="compositionally biased region" description="Low complexity" evidence="7">
    <location>
        <begin position="408"/>
        <end position="419"/>
    </location>
</feature>
<feature type="repeat" description="ANK" evidence="4">
    <location>
        <begin position="937"/>
        <end position="969"/>
    </location>
</feature>
<dbReference type="PROSITE" id="PS50237">
    <property type="entry name" value="HECT"/>
    <property type="match status" value="1"/>
</dbReference>
<dbReference type="InterPro" id="IPR036770">
    <property type="entry name" value="Ankyrin_rpt-contain_sf"/>
</dbReference>
<gene>
    <name evidence="9" type="ORF">PBS003_LOCUS8497</name>
</gene>
<evidence type="ECO:0000256" key="4">
    <source>
        <dbReference type="PROSITE-ProRule" id="PRU00023"/>
    </source>
</evidence>
<feature type="region of interest" description="Disordered" evidence="7">
    <location>
        <begin position="473"/>
        <end position="493"/>
    </location>
</feature>
<dbReference type="InterPro" id="IPR011011">
    <property type="entry name" value="Znf_FYVE_PHD"/>
</dbReference>
<feature type="coiled-coil region" evidence="6">
    <location>
        <begin position="267"/>
        <end position="310"/>
    </location>
</feature>
<keyword evidence="6" id="KW-0175">Coiled coil</keyword>
<dbReference type="PANTHER" id="PTHR24198:SF165">
    <property type="entry name" value="ANKYRIN REPEAT-CONTAINING PROTEIN-RELATED"/>
    <property type="match status" value="1"/>
</dbReference>
<reference evidence="9" key="1">
    <citation type="submission" date="2021-11" db="EMBL/GenBank/DDBJ databases">
        <authorList>
            <person name="Islam A."/>
            <person name="Islam S."/>
            <person name="Flora M.S."/>
            <person name="Rahman M."/>
            <person name="Ziaur R.M."/>
            <person name="Epstein J.H."/>
            <person name="Hassan M."/>
            <person name="Klassen M."/>
            <person name="Woodard K."/>
            <person name="Webb A."/>
            <person name="Webby R.J."/>
            <person name="El Zowalaty M.E."/>
        </authorList>
    </citation>
    <scope>NUCLEOTIDE SEQUENCE</scope>
    <source>
        <strain evidence="9">Pbs3</strain>
    </source>
</reference>
<feature type="region of interest" description="Disordered" evidence="7">
    <location>
        <begin position="405"/>
        <end position="457"/>
    </location>
</feature>
<dbReference type="PROSITE" id="PS50088">
    <property type="entry name" value="ANK_REPEAT"/>
    <property type="match status" value="2"/>
</dbReference>
<dbReference type="InterPro" id="IPR002110">
    <property type="entry name" value="Ankyrin_rpt"/>
</dbReference>
<feature type="region of interest" description="Disordered" evidence="7">
    <location>
        <begin position="319"/>
        <end position="365"/>
    </location>
</feature>
<dbReference type="SUPFAM" id="SSF48403">
    <property type="entry name" value="Ankyrin repeat"/>
    <property type="match status" value="1"/>
</dbReference>
<dbReference type="Proteomes" id="UP001160483">
    <property type="component" value="Unassembled WGS sequence"/>
</dbReference>
<dbReference type="SUPFAM" id="SSF56204">
    <property type="entry name" value="Hect, E3 ligase catalytic domain"/>
    <property type="match status" value="1"/>
</dbReference>
<evidence type="ECO:0000256" key="3">
    <source>
        <dbReference type="ARBA" id="ARBA00023043"/>
    </source>
</evidence>
<sequence>MDMRSKAYPSLPKDQRLCLVLPRIGDLRLRSQIPTEFLQRLYIHADPRRRFWYMRFQLTRKFIVMSKQGDLYTKTSLNTFTMAELPNKNLLSMPRVACGDLMKVLDLVQCSTIEGQHWELVLTRWRNGMETWLPLEVVQLYAVTILQEFYVNSINSWAFRGRIQPGNLLAFRTEVELWLFHPEFQEFYKKLRQRRATHSNKTVCSPQQGVMQARVKPERLIESVHSVNTPLTPHVSYVSQPPNSGRAITASDPSETVIQQFERRGLVRERQERLDQIRQNRHNELQQELLETTKQRANKQVEQLQRFECERRLQLERQREETHHELQNSPKEQQQRLGMQQKRDKLGKLHQQTQENWHEGKTQTVLQRKLQQRELLQEQTPARQSYNEKITLTLFQDKECQDDASLLSTSHQQEESTSSILVEDDNDNFVPLNSSSESNDIQMNAEKDSSRDSVSCLPQKRHRKRLLYSQVGLDDEDDDELPDLSQPPPSNCPQYEIQNIIEDDRFGGRSSHVRKKLKRLRKSVQLENNGTTSSCVDTNLAQLSDDYGDDDCLEITTATESGSLNDGNAGESYVGANCATELVDDGANRESIIMVGVIRCVCGATSVGGYRGRWFQCWNEECGVWEHADCVGFLTNNEFQPSLNHLCRRCDPEAYLTRREKASERILDWLFQCCDSRNVKQLMDLLEDNIGIVNIPLDWKNERYESRTLAMHVARNGLAQCLQYLIVERKVDIFATDLQSRNALHHAAQGGSVMCCRVLLKHDRKLLFHPDLRGCMPFHCMLQSIKASKLCISFMQENTALIGMGDLDSNFPIHYACQAVNRHTVKICRMVFAAQPSMLQEKSNEGLNPLMILCKSTGTASTDMIRNKTSNASEAIKSAKGVISLMLDIDVFGDCLNEKAPNGWSPLHFAAASGNHELITHLCNLALFDIHHAAKGSGQTALHIAAQHNRLLGIRALLRKGLNVTAKDSDGWIPMLYTEDAACIQEFMHYKLTKQLSRLHRMLSKYQLRGLVRRWQQLVARDPTCFNILNDWCQGKTERIERMEGLFLSNPYLLRLDNKIEYVRTNIIPSITKPSGTCSATVDNGEAGIKTYSKGQKKIAFVFSRGNGCFWKQFVGMGMRLEPEDFRLPIIFSIDRGGPGIDNQNTNLKLVLICLAAGLHEEIPGLLVRGSSCAQQKFCLSSDKQESAEQLVGFYLLGELVAHFVLFAVSLSGKLDFESSFLRCIGCHGMYKMTCDAPWKICGRAFVAGFEAVLPGTLTLFRAEDLRILFNGPQTSLNALQIDWSTAVDWKVCSFRATDDKDGENAKTWLPRLMNELVEEEQQLLLLFMTGTFQMVNDRFFRSNGELDRITVASYPETDVVFDHDLMFPTLENNPDILRLPSYSCYEAFKKGMLSQKGPLGIQAINLQKAIFGIRKYTVPRVVPSKQILRLFIPWT</sequence>
<dbReference type="Pfam" id="PF12796">
    <property type="entry name" value="Ank_2"/>
    <property type="match status" value="2"/>
</dbReference>
<evidence type="ECO:0000259" key="8">
    <source>
        <dbReference type="PROSITE" id="PS50237"/>
    </source>
</evidence>
<proteinExistence type="predicted"/>
<dbReference type="PROSITE" id="PS50297">
    <property type="entry name" value="ANK_REP_REGION"/>
    <property type="match status" value="2"/>
</dbReference>
<comment type="caution">
    <text evidence="5">Lacks conserved residue(s) required for the propagation of feature annotation.</text>
</comment>
<evidence type="ECO:0000256" key="1">
    <source>
        <dbReference type="ARBA" id="ARBA00022737"/>
    </source>
</evidence>
<dbReference type="InterPro" id="IPR013083">
    <property type="entry name" value="Znf_RING/FYVE/PHD"/>
</dbReference>
<feature type="domain" description="HECT" evidence="8">
    <location>
        <begin position="1245"/>
        <end position="1394"/>
    </location>
</feature>
<feature type="compositionally biased region" description="Polar residues" evidence="7">
    <location>
        <begin position="431"/>
        <end position="442"/>
    </location>
</feature>
<keyword evidence="2 5" id="KW-0833">Ubl conjugation pathway</keyword>
<feature type="repeat" description="ANK" evidence="4">
    <location>
        <begin position="902"/>
        <end position="922"/>
    </location>
</feature>
<keyword evidence="3 4" id="KW-0040">ANK repeat</keyword>
<feature type="compositionally biased region" description="Acidic residues" evidence="7">
    <location>
        <begin position="473"/>
        <end position="482"/>
    </location>
</feature>
<dbReference type="Gene3D" id="1.25.40.20">
    <property type="entry name" value="Ankyrin repeat-containing domain"/>
    <property type="match status" value="2"/>
</dbReference>
<organism evidence="9 10">
    <name type="scientific">Peronospora belbahrii</name>
    <dbReference type="NCBI Taxonomy" id="622444"/>
    <lineage>
        <taxon>Eukaryota</taxon>
        <taxon>Sar</taxon>
        <taxon>Stramenopiles</taxon>
        <taxon>Oomycota</taxon>
        <taxon>Peronosporomycetes</taxon>
        <taxon>Peronosporales</taxon>
        <taxon>Peronosporaceae</taxon>
        <taxon>Peronospora</taxon>
    </lineage>
</organism>
<evidence type="ECO:0000256" key="5">
    <source>
        <dbReference type="PROSITE-ProRule" id="PRU00104"/>
    </source>
</evidence>
<dbReference type="PANTHER" id="PTHR24198">
    <property type="entry name" value="ANKYRIN REPEAT AND PROTEIN KINASE DOMAIN-CONTAINING PROTEIN"/>
    <property type="match status" value="1"/>
</dbReference>
<evidence type="ECO:0000313" key="10">
    <source>
        <dbReference type="Proteomes" id="UP001160483"/>
    </source>
</evidence>
<keyword evidence="1" id="KW-0677">Repeat</keyword>
<accession>A0AAU9L4J7</accession>
<dbReference type="GO" id="GO:0004842">
    <property type="term" value="F:ubiquitin-protein transferase activity"/>
    <property type="evidence" value="ECO:0007669"/>
    <property type="project" value="InterPro"/>
</dbReference>
<feature type="compositionally biased region" description="Polar residues" evidence="7">
    <location>
        <begin position="327"/>
        <end position="338"/>
    </location>
</feature>